<evidence type="ECO:0000259" key="13">
    <source>
        <dbReference type="Pfam" id="PF00155"/>
    </source>
</evidence>
<evidence type="ECO:0000256" key="10">
    <source>
        <dbReference type="ARBA" id="ARBA00033381"/>
    </source>
</evidence>
<dbReference type="Gene3D" id="3.90.1150.10">
    <property type="entry name" value="Aspartate Aminotransferase, domain 1"/>
    <property type="match status" value="1"/>
</dbReference>
<dbReference type="InterPro" id="IPR050087">
    <property type="entry name" value="AON_synthase_class-II"/>
</dbReference>
<dbReference type="Proteomes" id="UP001596052">
    <property type="component" value="Unassembled WGS sequence"/>
</dbReference>
<evidence type="ECO:0000256" key="3">
    <source>
        <dbReference type="ARBA" id="ARBA00010008"/>
    </source>
</evidence>
<evidence type="ECO:0000256" key="7">
    <source>
        <dbReference type="ARBA" id="ARBA00022756"/>
    </source>
</evidence>
<keyword evidence="8 12" id="KW-0663">Pyridoxal phosphate</keyword>
<dbReference type="InterPro" id="IPR001917">
    <property type="entry name" value="Aminotrans_II_pyridoxalP_BS"/>
</dbReference>
<keyword evidence="14" id="KW-0032">Aminotransferase</keyword>
<dbReference type="EC" id="2.3.1.47" evidence="5"/>
<dbReference type="Gene3D" id="3.40.640.10">
    <property type="entry name" value="Type I PLP-dependent aspartate aminotransferase-like (Major domain)"/>
    <property type="match status" value="1"/>
</dbReference>
<evidence type="ECO:0000256" key="5">
    <source>
        <dbReference type="ARBA" id="ARBA00013187"/>
    </source>
</evidence>
<dbReference type="InterPro" id="IPR004839">
    <property type="entry name" value="Aminotransferase_I/II_large"/>
</dbReference>
<evidence type="ECO:0000256" key="8">
    <source>
        <dbReference type="ARBA" id="ARBA00022898"/>
    </source>
</evidence>
<dbReference type="InterPro" id="IPR015421">
    <property type="entry name" value="PyrdxlP-dep_Trfase_major"/>
</dbReference>
<evidence type="ECO:0000313" key="14">
    <source>
        <dbReference type="EMBL" id="MFC5456103.1"/>
    </source>
</evidence>
<protein>
    <recommendedName>
        <fullName evidence="5">8-amino-7-oxononanoate synthase</fullName>
        <ecNumber evidence="5">2.3.1.47</ecNumber>
    </recommendedName>
    <alternativeName>
        <fullName evidence="9">7-keto-8-amino-pelargonic acid synthase</fullName>
    </alternativeName>
    <alternativeName>
        <fullName evidence="10">8-amino-7-ketopelargonate synthase</fullName>
    </alternativeName>
</protein>
<name>A0ABW0KRL2_9BACT</name>
<comment type="subunit">
    <text evidence="4">Homodimer.</text>
</comment>
<comment type="similarity">
    <text evidence="3">Belongs to the class-II pyridoxal-phosphate-dependent aminotransferase family. BioF subfamily.</text>
</comment>
<evidence type="ECO:0000256" key="9">
    <source>
        <dbReference type="ARBA" id="ARBA00032610"/>
    </source>
</evidence>
<dbReference type="InterPro" id="IPR015424">
    <property type="entry name" value="PyrdxlP-dep_Trfase"/>
</dbReference>
<dbReference type="GO" id="GO:0008483">
    <property type="term" value="F:transaminase activity"/>
    <property type="evidence" value="ECO:0007669"/>
    <property type="project" value="UniProtKB-KW"/>
</dbReference>
<organism evidence="14 15">
    <name type="scientific">Prosthecobacter fluviatilis</name>
    <dbReference type="NCBI Taxonomy" id="445931"/>
    <lineage>
        <taxon>Bacteria</taxon>
        <taxon>Pseudomonadati</taxon>
        <taxon>Verrucomicrobiota</taxon>
        <taxon>Verrucomicrobiia</taxon>
        <taxon>Verrucomicrobiales</taxon>
        <taxon>Verrucomicrobiaceae</taxon>
        <taxon>Prosthecobacter</taxon>
    </lineage>
</organism>
<accession>A0ABW0KRL2</accession>
<comment type="pathway">
    <text evidence="2">Cofactor biosynthesis; biotin biosynthesis.</text>
</comment>
<keyword evidence="15" id="KW-1185">Reference proteome</keyword>
<reference evidence="15" key="1">
    <citation type="journal article" date="2019" name="Int. J. Syst. Evol. Microbiol.">
        <title>The Global Catalogue of Microorganisms (GCM) 10K type strain sequencing project: providing services to taxonomists for standard genome sequencing and annotation.</title>
        <authorList>
            <consortium name="The Broad Institute Genomics Platform"/>
            <consortium name="The Broad Institute Genome Sequencing Center for Infectious Disease"/>
            <person name="Wu L."/>
            <person name="Ma J."/>
        </authorList>
    </citation>
    <scope>NUCLEOTIDE SEQUENCE [LARGE SCALE GENOMIC DNA]</scope>
    <source>
        <strain evidence="15">CGMCC 4.1469</strain>
    </source>
</reference>
<comment type="cofactor">
    <cofactor evidence="1 12">
        <name>pyridoxal 5'-phosphate</name>
        <dbReference type="ChEBI" id="CHEBI:597326"/>
    </cofactor>
</comment>
<dbReference type="Pfam" id="PF00155">
    <property type="entry name" value="Aminotran_1_2"/>
    <property type="match status" value="1"/>
</dbReference>
<proteinExistence type="inferred from homology"/>
<dbReference type="RefSeq" id="WP_377168017.1">
    <property type="nucleotide sequence ID" value="NZ_JBHSMQ010000005.1"/>
</dbReference>
<dbReference type="EMBL" id="JBHSMQ010000005">
    <property type="protein sequence ID" value="MFC5456103.1"/>
    <property type="molecule type" value="Genomic_DNA"/>
</dbReference>
<gene>
    <name evidence="14" type="ORF">ACFQDI_14665</name>
</gene>
<evidence type="ECO:0000256" key="1">
    <source>
        <dbReference type="ARBA" id="ARBA00001933"/>
    </source>
</evidence>
<dbReference type="PROSITE" id="PS00599">
    <property type="entry name" value="AA_TRANSFER_CLASS_2"/>
    <property type="match status" value="1"/>
</dbReference>
<comment type="caution">
    <text evidence="14">The sequence shown here is derived from an EMBL/GenBank/DDBJ whole genome shotgun (WGS) entry which is preliminary data.</text>
</comment>
<evidence type="ECO:0000313" key="15">
    <source>
        <dbReference type="Proteomes" id="UP001596052"/>
    </source>
</evidence>
<feature type="domain" description="Aminotransferase class I/classII large" evidence="13">
    <location>
        <begin position="43"/>
        <end position="383"/>
    </location>
</feature>
<comment type="catalytic activity">
    <reaction evidence="11">
        <text>6-carboxyhexanoyl-[ACP] + L-alanine + H(+) = (8S)-8-amino-7-oxononanoate + holo-[ACP] + CO2</text>
        <dbReference type="Rhea" id="RHEA:42288"/>
        <dbReference type="Rhea" id="RHEA-COMP:9685"/>
        <dbReference type="Rhea" id="RHEA-COMP:9955"/>
        <dbReference type="ChEBI" id="CHEBI:15378"/>
        <dbReference type="ChEBI" id="CHEBI:16526"/>
        <dbReference type="ChEBI" id="CHEBI:57972"/>
        <dbReference type="ChEBI" id="CHEBI:64479"/>
        <dbReference type="ChEBI" id="CHEBI:78846"/>
        <dbReference type="ChEBI" id="CHEBI:149468"/>
        <dbReference type="EC" id="2.3.1.47"/>
    </reaction>
</comment>
<sequence>MQQRSDKWNITGQLDELRAQGLWRELRPLDEASGVTVRTAGQEWINFSSNDYLGLAGSAEMQNALAEGVARYGGGSGASRLVCGSHRAHAALEEALADFKGTEAALTFSSGFAVALGTIPALMGAEDTIILDKLSHASLVDAARLSGATIRVFPHNHLEKLERLLQTAKGRVLVVTESIFSMDGDAAPLEDIVALKNKFGAWLLVDEAHAVGVLGPQGRGLAAALGVDQQVDLHLGTLSKAFGLSGGYLAASRQVIDLLINRARSFIYSTAPPFHLAHALNVILNLIRSEQGEALRAQVLGIAKQAHDLLASMGVASPPGAAAILPLIIGEASRAVAVSSRLRDSGFLIPCIRYPTVARGSARLRITLSARHTAPQIQALGQALREALDFQD</sequence>
<evidence type="ECO:0000256" key="2">
    <source>
        <dbReference type="ARBA" id="ARBA00004746"/>
    </source>
</evidence>
<dbReference type="PANTHER" id="PTHR13693">
    <property type="entry name" value="CLASS II AMINOTRANSFERASE/8-AMINO-7-OXONONANOATE SYNTHASE"/>
    <property type="match status" value="1"/>
</dbReference>
<dbReference type="SUPFAM" id="SSF53383">
    <property type="entry name" value="PLP-dependent transferases"/>
    <property type="match status" value="1"/>
</dbReference>
<evidence type="ECO:0000256" key="12">
    <source>
        <dbReference type="RuleBase" id="RU003693"/>
    </source>
</evidence>
<keyword evidence="6" id="KW-0808">Transferase</keyword>
<dbReference type="PANTHER" id="PTHR13693:SF100">
    <property type="entry name" value="8-AMINO-7-OXONONANOATE SYNTHASE"/>
    <property type="match status" value="1"/>
</dbReference>
<evidence type="ECO:0000256" key="6">
    <source>
        <dbReference type="ARBA" id="ARBA00022679"/>
    </source>
</evidence>
<evidence type="ECO:0000256" key="4">
    <source>
        <dbReference type="ARBA" id="ARBA00011738"/>
    </source>
</evidence>
<dbReference type="InterPro" id="IPR015422">
    <property type="entry name" value="PyrdxlP-dep_Trfase_small"/>
</dbReference>
<evidence type="ECO:0000256" key="11">
    <source>
        <dbReference type="ARBA" id="ARBA00047715"/>
    </source>
</evidence>
<keyword evidence="7" id="KW-0093">Biotin biosynthesis</keyword>